<evidence type="ECO:0000256" key="3">
    <source>
        <dbReference type="ARBA" id="ARBA00022840"/>
    </source>
</evidence>
<evidence type="ECO:0000259" key="5">
    <source>
        <dbReference type="SMART" id="SM00670"/>
    </source>
</evidence>
<accession>A0ABY0ILN3</accession>
<keyword evidence="7" id="KW-1185">Reference proteome</keyword>
<comment type="similarity">
    <text evidence="1">Belongs to the PhoH family.</text>
</comment>
<evidence type="ECO:0000313" key="6">
    <source>
        <dbReference type="EMBL" id="RZF22434.1"/>
    </source>
</evidence>
<dbReference type="SUPFAM" id="SSF88723">
    <property type="entry name" value="PIN domain-like"/>
    <property type="match status" value="1"/>
</dbReference>
<keyword evidence="3" id="KW-0067">ATP-binding</keyword>
<dbReference type="InterPro" id="IPR027417">
    <property type="entry name" value="P-loop_NTPase"/>
</dbReference>
<dbReference type="CDD" id="cd09883">
    <property type="entry name" value="PIN_VapC_PhoHL-ATPase"/>
    <property type="match status" value="1"/>
</dbReference>
<dbReference type="SMART" id="SM00670">
    <property type="entry name" value="PINc"/>
    <property type="match status" value="1"/>
</dbReference>
<dbReference type="InterPro" id="IPR029060">
    <property type="entry name" value="PIN-like_dom_sf"/>
</dbReference>
<protein>
    <submittedName>
        <fullName evidence="6">PhoH family protein</fullName>
    </submittedName>
</protein>
<dbReference type="PANTHER" id="PTHR30473:SF2">
    <property type="entry name" value="PIN DOMAIN-CONTAINING PROTEIN"/>
    <property type="match status" value="1"/>
</dbReference>
<feature type="domain" description="PIN" evidence="5">
    <location>
        <begin position="8"/>
        <end position="133"/>
    </location>
</feature>
<evidence type="ECO:0000256" key="4">
    <source>
        <dbReference type="ARBA" id="ARBA00046345"/>
    </source>
</evidence>
<dbReference type="Proteomes" id="UP000443582">
    <property type="component" value="Unassembled WGS sequence"/>
</dbReference>
<evidence type="ECO:0000313" key="7">
    <source>
        <dbReference type="Proteomes" id="UP000443582"/>
    </source>
</evidence>
<dbReference type="PANTHER" id="PTHR30473">
    <property type="entry name" value="PROTEIN PHOH"/>
    <property type="match status" value="1"/>
</dbReference>
<dbReference type="Gene3D" id="3.40.50.300">
    <property type="entry name" value="P-loop containing nucleotide triphosphate hydrolases"/>
    <property type="match status" value="1"/>
</dbReference>
<gene>
    <name evidence="6" type="ORF">DAY19_01295</name>
</gene>
<comment type="caution">
    <text evidence="6">The sequence shown here is derived from an EMBL/GenBank/DDBJ whole genome shotgun (WGS) entry which is preliminary data.</text>
</comment>
<sequence>MEGILTRKTFVLDTNVLLFDPNAINKFGPNDVFIPLVVVEEVDRFKKDQNENGRNARYFSRIIDELRQKGSLVDGVELDNGGTLIISVDRAVDNQEETIDLSINDNLILASAIFLKEQGDDVTLITKDINLRIKSDILGITAEDYGMKDMKIEEIYSGYRYLPLPKDKLEEYEKNRFLQLENWEELEIFPNEYLIVHEEGNDRRRLLGRFSKSKLGIVPLIPMREGIWGIYPKNMEQQFALDALLNDDIKLVSLVGKAGTGKTLLAIAAGLEMTINQEKYSRLLVSRPIQPMGRDLGYLPGDVNDKLGPWMQPIFDNMDFLFDQRRAGTNSSYVDLMDHGLLHIEPLTYIRGRSIPGQYLIVDEAQNLSPHEVKTIVTRAGEGTKIILTGDPYQIDSPYLDEVNNGLSYVVERLKTEDIISHTQLTVGERSALSETASKLL</sequence>
<evidence type="ECO:0000256" key="1">
    <source>
        <dbReference type="ARBA" id="ARBA00010393"/>
    </source>
</evidence>
<dbReference type="Pfam" id="PF02562">
    <property type="entry name" value="PhoH"/>
    <property type="match status" value="1"/>
</dbReference>
<dbReference type="EMBL" id="QDKL01000001">
    <property type="protein sequence ID" value="RZF22434.1"/>
    <property type="molecule type" value="Genomic_DNA"/>
</dbReference>
<dbReference type="SUPFAM" id="SSF52540">
    <property type="entry name" value="P-loop containing nucleoside triphosphate hydrolases"/>
    <property type="match status" value="1"/>
</dbReference>
<evidence type="ECO:0000256" key="2">
    <source>
        <dbReference type="ARBA" id="ARBA00022741"/>
    </source>
</evidence>
<dbReference type="Gene3D" id="3.40.50.1010">
    <property type="entry name" value="5'-nuclease"/>
    <property type="match status" value="1"/>
</dbReference>
<dbReference type="InterPro" id="IPR051451">
    <property type="entry name" value="PhoH2-like"/>
</dbReference>
<dbReference type="Pfam" id="PF13638">
    <property type="entry name" value="PIN_4"/>
    <property type="match status" value="1"/>
</dbReference>
<dbReference type="InterPro" id="IPR003714">
    <property type="entry name" value="PhoH"/>
</dbReference>
<keyword evidence="2" id="KW-0547">Nucleotide-binding</keyword>
<organism evidence="6 7">
    <name type="scientific">Halobacteriovorax vibrionivorans</name>
    <dbReference type="NCBI Taxonomy" id="2152716"/>
    <lineage>
        <taxon>Bacteria</taxon>
        <taxon>Pseudomonadati</taxon>
        <taxon>Bdellovibrionota</taxon>
        <taxon>Bacteriovoracia</taxon>
        <taxon>Bacteriovoracales</taxon>
        <taxon>Halobacteriovoraceae</taxon>
        <taxon>Halobacteriovorax</taxon>
    </lineage>
</organism>
<reference evidence="7" key="1">
    <citation type="journal article" date="2019" name="Int. J. Syst. Evol. Microbiol.">
        <title>Halobacteriovorax valvorus sp. nov., a novel prokaryotic predator isolated from coastal seawater of China.</title>
        <authorList>
            <person name="Chen M.-X."/>
        </authorList>
    </citation>
    <scope>NUCLEOTIDE SEQUENCE [LARGE SCALE GENOMIC DNA]</scope>
    <source>
        <strain evidence="7">BL9</strain>
    </source>
</reference>
<dbReference type="InterPro" id="IPR002716">
    <property type="entry name" value="PIN_dom"/>
</dbReference>
<proteinExistence type="inferred from homology"/>
<comment type="similarity">
    <text evidence="4">In the N-terminal section; belongs to the PINc/VapC protein family.</text>
</comment>
<dbReference type="RefSeq" id="WP_114705379.1">
    <property type="nucleotide sequence ID" value="NZ_QDKL01000001.1"/>
</dbReference>
<name>A0ABY0ILN3_9BACT</name>